<keyword evidence="9" id="KW-1185">Reference proteome</keyword>
<dbReference type="Pfam" id="PF07899">
    <property type="entry name" value="Frigida"/>
    <property type="match status" value="1"/>
</dbReference>
<evidence type="ECO:0000256" key="6">
    <source>
        <dbReference type="SAM" id="Coils"/>
    </source>
</evidence>
<protein>
    <recommendedName>
        <fullName evidence="5">FRIGIDA-like protein</fullName>
    </recommendedName>
</protein>
<dbReference type="Proteomes" id="UP000187203">
    <property type="component" value="Unassembled WGS sequence"/>
</dbReference>
<evidence type="ECO:0000256" key="1">
    <source>
        <dbReference type="ARBA" id="ARBA00008956"/>
    </source>
</evidence>
<keyword evidence="4 5" id="KW-0287">Flowering</keyword>
<keyword evidence="2 5" id="KW-0217">Developmental protein</keyword>
<organism evidence="8 9">
    <name type="scientific">Corchorus olitorius</name>
    <dbReference type="NCBI Taxonomy" id="93759"/>
    <lineage>
        <taxon>Eukaryota</taxon>
        <taxon>Viridiplantae</taxon>
        <taxon>Streptophyta</taxon>
        <taxon>Embryophyta</taxon>
        <taxon>Tracheophyta</taxon>
        <taxon>Spermatophyta</taxon>
        <taxon>Magnoliopsida</taxon>
        <taxon>eudicotyledons</taxon>
        <taxon>Gunneridae</taxon>
        <taxon>Pentapetalae</taxon>
        <taxon>rosids</taxon>
        <taxon>malvids</taxon>
        <taxon>Malvales</taxon>
        <taxon>Malvaceae</taxon>
        <taxon>Grewioideae</taxon>
        <taxon>Apeibeae</taxon>
        <taxon>Corchorus</taxon>
    </lineage>
</organism>
<dbReference type="InterPro" id="IPR012474">
    <property type="entry name" value="Frigida"/>
</dbReference>
<comment type="caution">
    <text evidence="8">The sequence shown here is derived from an EMBL/GenBank/DDBJ whole genome shotgun (WGS) entry which is preliminary data.</text>
</comment>
<evidence type="ECO:0000256" key="7">
    <source>
        <dbReference type="SAM" id="MobiDB-lite"/>
    </source>
</evidence>
<name>A0A1R3GB33_9ROSI</name>
<evidence type="ECO:0000256" key="5">
    <source>
        <dbReference type="RuleBase" id="RU364012"/>
    </source>
</evidence>
<dbReference type="GO" id="GO:0009908">
    <property type="term" value="P:flower development"/>
    <property type="evidence" value="ECO:0007669"/>
    <property type="project" value="UniProtKB-KW"/>
</dbReference>
<feature type="region of interest" description="Disordered" evidence="7">
    <location>
        <begin position="734"/>
        <end position="769"/>
    </location>
</feature>
<sequence length="824" mass="93803">MAEERKVSLRRTFEEVQSRASSILLLNHQWKDLENTLDSAWSYVEERLKEVNAKEEEMKQQASKIEEEIETRERLIIQRFEEIRAKEEELERKCTDSELVKKGYDESLKQNQVEELKQRVELGLKGDFEKFCQDFELEKKDFEERRKKLEFSLKQCEQQFRKYEQQCIELKSTEKLVLDKQIEVLSKELSRKSQIEFNGKDLQIFVNEKWENHESLSGEVLVILRLALDPAKFVLDAVEGFYPPYLKKGETEFDGDVVKRSCILLLVQLREICPEIKHDVKKEAMKIAFNWCTNLHVNSGNLLESLGFMLLLASFGLASAFDVNVLLNFFEKINLHDQAAKLFRDLYADKISGFIQNLISRKQYFRAIRYICAFEVVNEYPPVPILEHFLKQSKAENRMKKKRPHEKYEAAIRRLSDMKAVVKCIEDHKLELKFSLVKLKDLKNQIASLEKEYVMKNPASPTGCKCLDVATVLPYSPLSSAPSSITAVGSIITTATVPALASKTSSPMQSGCKHQGTIGSAEGVSDAMIVTASSVSGLQMPDQQPTSFTNQDSQLDCMETSSSVGPQHCPNYSSNDVKGESLRLLFEKQNDEDLVHIGISAALRSVADPAQFVLETINGCWHSSLEGTSYELAAAFKADELLVLLDSDYWYQKAPDLCQILGLTTAIPGKAPPSQVPILSITGRINAARDILRCIANYNLESKYPSRGLIEYIAQLEKSKAELESNYTAQLEKSKAEKLHQAGGSKVKTAPTLNEDQQRRENKRPRTSITREVFPHAPPDVIFPIHPMQPYPLLSLRSIMVEGIPYMSRNTMDNNISPWYIVYH</sequence>
<evidence type="ECO:0000256" key="3">
    <source>
        <dbReference type="ARBA" id="ARBA00022782"/>
    </source>
</evidence>
<comment type="similarity">
    <text evidence="1 5">Belongs to the Frigida family.</text>
</comment>
<evidence type="ECO:0000256" key="4">
    <source>
        <dbReference type="ARBA" id="ARBA00023089"/>
    </source>
</evidence>
<keyword evidence="3 5" id="KW-0221">Differentiation</keyword>
<dbReference type="PANTHER" id="PTHR31791:SF60">
    <property type="entry name" value="FRIGIDA-LIKE PROTEIN 5"/>
    <property type="match status" value="1"/>
</dbReference>
<keyword evidence="6" id="KW-0175">Coiled coil</keyword>
<dbReference type="STRING" id="93759.A0A1R3GB33"/>
<evidence type="ECO:0000256" key="2">
    <source>
        <dbReference type="ARBA" id="ARBA00022473"/>
    </source>
</evidence>
<feature type="coiled-coil region" evidence="6">
    <location>
        <begin position="425"/>
        <end position="452"/>
    </location>
</feature>
<gene>
    <name evidence="8" type="ORF">COLO4_36066</name>
</gene>
<evidence type="ECO:0000313" key="9">
    <source>
        <dbReference type="Proteomes" id="UP000187203"/>
    </source>
</evidence>
<reference evidence="9" key="1">
    <citation type="submission" date="2013-09" db="EMBL/GenBank/DDBJ databases">
        <title>Corchorus olitorius genome sequencing.</title>
        <authorList>
            <person name="Alam M."/>
            <person name="Haque M.S."/>
            <person name="Islam M.S."/>
            <person name="Emdad E.M."/>
            <person name="Islam M.M."/>
            <person name="Ahmed B."/>
            <person name="Halim A."/>
            <person name="Hossen Q.M.M."/>
            <person name="Hossain M.Z."/>
            <person name="Ahmed R."/>
            <person name="Khan M.M."/>
            <person name="Islam R."/>
            <person name="Rashid M.M."/>
            <person name="Khan S.A."/>
            <person name="Rahman M.S."/>
            <person name="Alam M."/>
            <person name="Yahiya A.S."/>
            <person name="Khan M.S."/>
            <person name="Azam M.S."/>
            <person name="Haque T."/>
            <person name="Lashkar M.Z.H."/>
            <person name="Akhand A.I."/>
            <person name="Morshed G."/>
            <person name="Roy S."/>
            <person name="Uddin K.S."/>
            <person name="Rabeya T."/>
            <person name="Hossain A.S."/>
            <person name="Chowdhury A."/>
            <person name="Snigdha A.R."/>
            <person name="Mortoza M.S."/>
            <person name="Matin S.A."/>
            <person name="Hoque S.M.E."/>
            <person name="Islam M.K."/>
            <person name="Roy D.K."/>
            <person name="Haider R."/>
            <person name="Moosa M.M."/>
            <person name="Elias S.M."/>
            <person name="Hasan A.M."/>
            <person name="Jahan S."/>
            <person name="Shafiuddin M."/>
            <person name="Mahmood N."/>
            <person name="Shommy N.S."/>
        </authorList>
    </citation>
    <scope>NUCLEOTIDE SEQUENCE [LARGE SCALE GENOMIC DNA]</scope>
    <source>
        <strain evidence="9">cv. O-4</strain>
    </source>
</reference>
<dbReference type="AlphaFoldDB" id="A0A1R3GB33"/>
<dbReference type="EMBL" id="AWUE01022991">
    <property type="protein sequence ID" value="OMO55294.1"/>
    <property type="molecule type" value="Genomic_DNA"/>
</dbReference>
<proteinExistence type="inferred from homology"/>
<accession>A0A1R3GB33</accession>
<feature type="coiled-coil region" evidence="6">
    <location>
        <begin position="132"/>
        <end position="173"/>
    </location>
</feature>
<feature type="coiled-coil region" evidence="6">
    <location>
        <begin position="44"/>
        <end position="75"/>
    </location>
</feature>
<dbReference type="OrthoDB" id="1280444at2759"/>
<evidence type="ECO:0000313" key="8">
    <source>
        <dbReference type="EMBL" id="OMO55294.1"/>
    </source>
</evidence>
<dbReference type="GO" id="GO:0030154">
    <property type="term" value="P:cell differentiation"/>
    <property type="evidence" value="ECO:0007669"/>
    <property type="project" value="UniProtKB-KW"/>
</dbReference>
<dbReference type="PANTHER" id="PTHR31791">
    <property type="entry name" value="FRIGIDA-LIKE PROTEIN 3-RELATED"/>
    <property type="match status" value="1"/>
</dbReference>